<accession>A0A152A8M7</accession>
<gene>
    <name evidence="3" type="ORF">DLAC_11430</name>
</gene>
<protein>
    <recommendedName>
        <fullName evidence="2">CRAL-TRIO domain-containing protein</fullName>
    </recommendedName>
</protein>
<dbReference type="Proteomes" id="UP000076078">
    <property type="component" value="Unassembled WGS sequence"/>
</dbReference>
<proteinExistence type="predicted"/>
<evidence type="ECO:0000259" key="2">
    <source>
        <dbReference type="Pfam" id="PF13716"/>
    </source>
</evidence>
<dbReference type="SUPFAM" id="SSF52087">
    <property type="entry name" value="CRAL/TRIO domain"/>
    <property type="match status" value="1"/>
</dbReference>
<dbReference type="InParanoid" id="A0A152A8M7"/>
<feature type="region of interest" description="Disordered" evidence="1">
    <location>
        <begin position="1"/>
        <end position="30"/>
    </location>
</feature>
<dbReference type="AlphaFoldDB" id="A0A152A8M7"/>
<dbReference type="EMBL" id="LODT01000001">
    <property type="protein sequence ID" value="KYR02599.1"/>
    <property type="molecule type" value="Genomic_DNA"/>
</dbReference>
<keyword evidence="4" id="KW-1185">Reference proteome</keyword>
<evidence type="ECO:0000313" key="4">
    <source>
        <dbReference type="Proteomes" id="UP000076078"/>
    </source>
</evidence>
<dbReference type="Pfam" id="PF13716">
    <property type="entry name" value="CRAL_TRIO_2"/>
    <property type="match status" value="1"/>
</dbReference>
<reference evidence="3 4" key="1">
    <citation type="submission" date="2015-12" db="EMBL/GenBank/DDBJ databases">
        <title>Dictyostelia acquired genes for synthesis and detection of signals that induce cell-type specialization by lateral gene transfer from prokaryotes.</title>
        <authorList>
            <person name="Gloeckner G."/>
            <person name="Schaap P."/>
        </authorList>
    </citation>
    <scope>NUCLEOTIDE SEQUENCE [LARGE SCALE GENOMIC DNA]</scope>
    <source>
        <strain evidence="3 4">TK</strain>
    </source>
</reference>
<name>A0A152A8M7_TIELA</name>
<dbReference type="InterPro" id="IPR001251">
    <property type="entry name" value="CRAL-TRIO_dom"/>
</dbReference>
<evidence type="ECO:0000313" key="3">
    <source>
        <dbReference type="EMBL" id="KYR02599.1"/>
    </source>
</evidence>
<evidence type="ECO:0000256" key="1">
    <source>
        <dbReference type="SAM" id="MobiDB-lite"/>
    </source>
</evidence>
<feature type="domain" description="CRAL-TRIO" evidence="2">
    <location>
        <begin position="103"/>
        <end position="222"/>
    </location>
</feature>
<comment type="caution">
    <text evidence="3">The sequence shown here is derived from an EMBL/GenBank/DDBJ whole genome shotgun (WGS) entry which is preliminary data.</text>
</comment>
<dbReference type="InterPro" id="IPR036865">
    <property type="entry name" value="CRAL-TRIO_dom_sf"/>
</dbReference>
<feature type="compositionally biased region" description="Polar residues" evidence="1">
    <location>
        <begin position="1"/>
        <end position="20"/>
    </location>
</feature>
<sequence length="239" mass="27496">MSNNNKIQCNNSHSNKSPIQVNNNPPVVVSPPPTTVALDIVKKDDKIEQNSTLMDLIQKYEEKGYTELIQYGKSQSWSKRIQIRSLGFVYLTRDLDRKCENLVVIIEDRIPKNDLENALKYLIYLIEPIVHKKHEILYLQTNTAFSAWTSKILIKFYDLLSRDTSENLQKITIVHPTTLMRVALSTFSTVFRSHPFIKKIHLSDSLHDLFKSHYNKDSLNLPLQSIKDHPITPALVVAA</sequence>
<dbReference type="Gene3D" id="3.40.525.10">
    <property type="entry name" value="CRAL-TRIO lipid binding domain"/>
    <property type="match status" value="1"/>
</dbReference>
<organism evidence="3 4">
    <name type="scientific">Tieghemostelium lacteum</name>
    <name type="common">Slime mold</name>
    <name type="synonym">Dictyostelium lacteum</name>
    <dbReference type="NCBI Taxonomy" id="361077"/>
    <lineage>
        <taxon>Eukaryota</taxon>
        <taxon>Amoebozoa</taxon>
        <taxon>Evosea</taxon>
        <taxon>Eumycetozoa</taxon>
        <taxon>Dictyostelia</taxon>
        <taxon>Dictyosteliales</taxon>
        <taxon>Raperosteliaceae</taxon>
        <taxon>Tieghemostelium</taxon>
    </lineage>
</organism>